<comment type="caution">
    <text evidence="1">The sequence shown here is derived from an EMBL/GenBank/DDBJ whole genome shotgun (WGS) entry which is preliminary data.</text>
</comment>
<keyword evidence="2" id="KW-1185">Reference proteome</keyword>
<protein>
    <submittedName>
        <fullName evidence="1">Uncharacterized protein</fullName>
    </submittedName>
</protein>
<sequence length="44" mass="4845">MMENDTEDQRLLALALVRTATDDGRRHSLDDVAAEFGIDAAEDP</sequence>
<organism evidence="1 2">
    <name type="scientific">Allokutzneria multivorans</name>
    <dbReference type="NCBI Taxonomy" id="1142134"/>
    <lineage>
        <taxon>Bacteria</taxon>
        <taxon>Bacillati</taxon>
        <taxon>Actinomycetota</taxon>
        <taxon>Actinomycetes</taxon>
        <taxon>Pseudonocardiales</taxon>
        <taxon>Pseudonocardiaceae</taxon>
        <taxon>Allokutzneria</taxon>
    </lineage>
</organism>
<dbReference type="Proteomes" id="UP001501747">
    <property type="component" value="Unassembled WGS sequence"/>
</dbReference>
<name>A0ABP7R6A5_9PSEU</name>
<evidence type="ECO:0000313" key="2">
    <source>
        <dbReference type="Proteomes" id="UP001501747"/>
    </source>
</evidence>
<reference evidence="2" key="1">
    <citation type="journal article" date="2019" name="Int. J. Syst. Evol. Microbiol.">
        <title>The Global Catalogue of Microorganisms (GCM) 10K type strain sequencing project: providing services to taxonomists for standard genome sequencing and annotation.</title>
        <authorList>
            <consortium name="The Broad Institute Genomics Platform"/>
            <consortium name="The Broad Institute Genome Sequencing Center for Infectious Disease"/>
            <person name="Wu L."/>
            <person name="Ma J."/>
        </authorList>
    </citation>
    <scope>NUCLEOTIDE SEQUENCE [LARGE SCALE GENOMIC DNA]</scope>
    <source>
        <strain evidence="2">JCM 17342</strain>
    </source>
</reference>
<dbReference type="EMBL" id="BAABAL010000005">
    <property type="protein sequence ID" value="GAA3993161.1"/>
    <property type="molecule type" value="Genomic_DNA"/>
</dbReference>
<accession>A0ABP7R6A5</accession>
<evidence type="ECO:0000313" key="1">
    <source>
        <dbReference type="EMBL" id="GAA3993161.1"/>
    </source>
</evidence>
<proteinExistence type="predicted"/>
<gene>
    <name evidence="1" type="ORF">GCM10022247_10560</name>
</gene>